<protein>
    <recommendedName>
        <fullName evidence="5">Lipoprotein</fullName>
    </recommendedName>
</protein>
<feature type="signal peptide" evidence="2">
    <location>
        <begin position="1"/>
        <end position="21"/>
    </location>
</feature>
<reference evidence="3" key="1">
    <citation type="submission" date="2020-10" db="EMBL/GenBank/DDBJ databases">
        <authorList>
            <person name="Castelo-Branco R."/>
            <person name="Eusebio N."/>
            <person name="Adriana R."/>
            <person name="Vieira A."/>
            <person name="Brugerolle De Fraissinette N."/>
            <person name="Rezende De Castro R."/>
            <person name="Schneider M.P."/>
            <person name="Vasconcelos V."/>
            <person name="Leao P.N."/>
        </authorList>
    </citation>
    <scope>NUCLEOTIDE SEQUENCE</scope>
    <source>
        <strain evidence="3">LEGE 12446</strain>
    </source>
</reference>
<evidence type="ECO:0000256" key="2">
    <source>
        <dbReference type="SAM" id="SignalP"/>
    </source>
</evidence>
<dbReference type="AlphaFoldDB" id="A0A8J6ZJT5"/>
<dbReference type="EMBL" id="JADEXS010000093">
    <property type="protein sequence ID" value="MBE9022640.1"/>
    <property type="molecule type" value="Genomic_DNA"/>
</dbReference>
<evidence type="ECO:0000313" key="3">
    <source>
        <dbReference type="EMBL" id="MBE9022640.1"/>
    </source>
</evidence>
<feature type="compositionally biased region" description="Low complexity" evidence="1">
    <location>
        <begin position="24"/>
        <end position="46"/>
    </location>
</feature>
<sequence>MKSLKLGLVAFTSIGLLFLGACNGGSQENNSSSNTESTTNPAANTSKTEATKSGDSSKEHDEKGHSHKNDESQEGKEHSHGGQVVESGQYHLELVTEKEDKGTHLDFYLKKGEKHEVVSNAQVTAAIQLPDGKQKSIPLAYNADGKLYEAEVSEQATGQYQVKITADVGGEKLNGRFNFNQ</sequence>
<proteinExistence type="predicted"/>
<evidence type="ECO:0000256" key="1">
    <source>
        <dbReference type="SAM" id="MobiDB-lite"/>
    </source>
</evidence>
<dbReference type="RefSeq" id="WP_193915461.1">
    <property type="nucleotide sequence ID" value="NZ_JADEXS020000002.1"/>
</dbReference>
<comment type="caution">
    <text evidence="3">The sequence shown here is derived from an EMBL/GenBank/DDBJ whole genome shotgun (WGS) entry which is preliminary data.</text>
</comment>
<feature type="region of interest" description="Disordered" evidence="1">
    <location>
        <begin position="24"/>
        <end position="97"/>
    </location>
</feature>
<name>A0A8J6ZJT5_DESMC</name>
<feature type="compositionally biased region" description="Basic and acidic residues" evidence="1">
    <location>
        <begin position="49"/>
        <end position="80"/>
    </location>
</feature>
<evidence type="ECO:0000313" key="4">
    <source>
        <dbReference type="Proteomes" id="UP000622533"/>
    </source>
</evidence>
<keyword evidence="4" id="KW-1185">Reference proteome</keyword>
<accession>A0A8J6ZJT5</accession>
<evidence type="ECO:0008006" key="5">
    <source>
        <dbReference type="Google" id="ProtNLM"/>
    </source>
</evidence>
<organism evidence="3 4">
    <name type="scientific">Desmonostoc muscorum LEGE 12446</name>
    <dbReference type="NCBI Taxonomy" id="1828758"/>
    <lineage>
        <taxon>Bacteria</taxon>
        <taxon>Bacillati</taxon>
        <taxon>Cyanobacteriota</taxon>
        <taxon>Cyanophyceae</taxon>
        <taxon>Nostocales</taxon>
        <taxon>Nostocaceae</taxon>
        <taxon>Desmonostoc</taxon>
    </lineage>
</organism>
<dbReference type="Proteomes" id="UP000622533">
    <property type="component" value="Unassembled WGS sequence"/>
</dbReference>
<feature type="chain" id="PRO_5035174871" description="Lipoprotein" evidence="2">
    <location>
        <begin position="22"/>
        <end position="181"/>
    </location>
</feature>
<keyword evidence="2" id="KW-0732">Signal</keyword>
<gene>
    <name evidence="3" type="ORF">IQ276_09425</name>
</gene>
<dbReference type="PROSITE" id="PS51257">
    <property type="entry name" value="PROKAR_LIPOPROTEIN"/>
    <property type="match status" value="1"/>
</dbReference>